<dbReference type="EMBL" id="JBHTJZ010000005">
    <property type="protein sequence ID" value="MFD0958650.1"/>
    <property type="molecule type" value="Genomic_DNA"/>
</dbReference>
<dbReference type="CDD" id="cd18720">
    <property type="entry name" value="PIN_YqxD-like"/>
    <property type="match status" value="1"/>
</dbReference>
<evidence type="ECO:0000256" key="2">
    <source>
        <dbReference type="HAMAP-Rule" id="MF_00489"/>
    </source>
</evidence>
<comment type="caution">
    <text evidence="3">The sequence shown here is derived from an EMBL/GenBank/DDBJ whole genome shotgun (WGS) entry which is preliminary data.</text>
</comment>
<dbReference type="PANTHER" id="PTHR35146">
    <property type="entry name" value="UPF0178 PROTEIN YAII"/>
    <property type="match status" value="1"/>
</dbReference>
<dbReference type="Pfam" id="PF02639">
    <property type="entry name" value="DUF188"/>
    <property type="match status" value="1"/>
</dbReference>
<dbReference type="RefSeq" id="WP_377562463.1">
    <property type="nucleotide sequence ID" value="NZ_JBHTJZ010000005.1"/>
</dbReference>
<dbReference type="HAMAP" id="MF_00489">
    <property type="entry name" value="UPF0178"/>
    <property type="match status" value="1"/>
</dbReference>
<protein>
    <recommendedName>
        <fullName evidence="2">UPF0178 protein ACFQ2I_04535</fullName>
    </recommendedName>
</protein>
<dbReference type="PANTHER" id="PTHR35146:SF1">
    <property type="entry name" value="UPF0178 PROTEIN YAII"/>
    <property type="match status" value="1"/>
</dbReference>
<proteinExistence type="inferred from homology"/>
<evidence type="ECO:0000256" key="1">
    <source>
        <dbReference type="ARBA" id="ARBA00008522"/>
    </source>
</evidence>
<dbReference type="InterPro" id="IPR003791">
    <property type="entry name" value="UPF0178"/>
</dbReference>
<evidence type="ECO:0000313" key="3">
    <source>
        <dbReference type="EMBL" id="MFD0958650.1"/>
    </source>
</evidence>
<gene>
    <name evidence="3" type="ORF">ACFQ2I_04535</name>
</gene>
<reference evidence="4" key="1">
    <citation type="journal article" date="2019" name="Int. J. Syst. Evol. Microbiol.">
        <title>The Global Catalogue of Microorganisms (GCM) 10K type strain sequencing project: providing services to taxonomists for standard genome sequencing and annotation.</title>
        <authorList>
            <consortium name="The Broad Institute Genomics Platform"/>
            <consortium name="The Broad Institute Genome Sequencing Center for Infectious Disease"/>
            <person name="Wu L."/>
            <person name="Ma J."/>
        </authorList>
    </citation>
    <scope>NUCLEOTIDE SEQUENCE [LARGE SCALE GENOMIC DNA]</scope>
    <source>
        <strain evidence="4">CCUG 59129</strain>
    </source>
</reference>
<name>A0ABW3HMD9_9BACL</name>
<evidence type="ECO:0000313" key="4">
    <source>
        <dbReference type="Proteomes" id="UP001596989"/>
    </source>
</evidence>
<accession>A0ABW3HMD9</accession>
<organism evidence="3 4">
    <name type="scientific">Paenibacillus chungangensis</name>
    <dbReference type="NCBI Taxonomy" id="696535"/>
    <lineage>
        <taxon>Bacteria</taxon>
        <taxon>Bacillati</taxon>
        <taxon>Bacillota</taxon>
        <taxon>Bacilli</taxon>
        <taxon>Bacillales</taxon>
        <taxon>Paenibacillaceae</taxon>
        <taxon>Paenibacillus</taxon>
    </lineage>
</organism>
<dbReference type="NCBIfam" id="NF001095">
    <property type="entry name" value="PRK00124.1"/>
    <property type="match status" value="1"/>
</dbReference>
<comment type="similarity">
    <text evidence="1 2">Belongs to the UPF0178 family.</text>
</comment>
<sequence length="156" mass="17317">MNSWKPIIYVDADACPVKSEIVQTANRLDVLVRMIASYDHRLKPAEGVEIVQVDRSSQSVDLYIANHVTVGDVVVTADFGLACMVLGKGAVALSPRGEMYTEGSIDYLMERRHEGARRRRAGMRTKGPRAMSGADAVCFQQKLTKVLQNEQENYDV</sequence>
<dbReference type="Proteomes" id="UP001596989">
    <property type="component" value="Unassembled WGS sequence"/>
</dbReference>
<keyword evidence="4" id="KW-1185">Reference proteome</keyword>